<dbReference type="InterPro" id="IPR036389">
    <property type="entry name" value="RNase_III_sf"/>
</dbReference>
<dbReference type="Gene3D" id="1.10.1520.10">
    <property type="entry name" value="Ribonuclease III domain"/>
    <property type="match status" value="1"/>
</dbReference>
<organism evidence="2 3">
    <name type="scientific">Lentinula aciculospora</name>
    <dbReference type="NCBI Taxonomy" id="153920"/>
    <lineage>
        <taxon>Eukaryota</taxon>
        <taxon>Fungi</taxon>
        <taxon>Dikarya</taxon>
        <taxon>Basidiomycota</taxon>
        <taxon>Agaricomycotina</taxon>
        <taxon>Agaricomycetes</taxon>
        <taxon>Agaricomycetidae</taxon>
        <taxon>Agaricales</taxon>
        <taxon>Marasmiineae</taxon>
        <taxon>Omphalotaceae</taxon>
        <taxon>Lentinula</taxon>
    </lineage>
</organism>
<sequence>MDYAHLQNKLFELIDQASFDFTLPKLSRLTWETIINDNDERERQEFIGDFYMSAAVGENLCRCLPDGSPHQYTVARSALTSNSTYSTIMHRLGFNNPRNDRKSLGDAFESIIGAKKKEDLASLDAWFQTYYLRLLIYIADACRSLPSKGKKARPRPILALIRLRSIDHGSPVQKKRLVFAPRSLKKKGKGPYILKSPSMRTGHRVIDLTVDSDREDSNDSGGTDDDDIVQMSIDEFNHSPQILLHQSEILLHRSTTRSNLTRFSSDSVSTNVLGASTNPILID</sequence>
<evidence type="ECO:0000313" key="3">
    <source>
        <dbReference type="Proteomes" id="UP001150266"/>
    </source>
</evidence>
<protein>
    <recommendedName>
        <fullName evidence="1">RNase III domain-containing protein</fullName>
    </recommendedName>
</protein>
<evidence type="ECO:0000259" key="1">
    <source>
        <dbReference type="PROSITE" id="PS50142"/>
    </source>
</evidence>
<dbReference type="GO" id="GO:0006396">
    <property type="term" value="P:RNA processing"/>
    <property type="evidence" value="ECO:0007669"/>
    <property type="project" value="InterPro"/>
</dbReference>
<keyword evidence="3" id="KW-1185">Reference proteome</keyword>
<feature type="domain" description="RNase III" evidence="1">
    <location>
        <begin position="29"/>
        <end position="114"/>
    </location>
</feature>
<evidence type="ECO:0000313" key="2">
    <source>
        <dbReference type="EMBL" id="KAJ4486040.1"/>
    </source>
</evidence>
<name>A0A9W9AQI2_9AGAR</name>
<dbReference type="InterPro" id="IPR000999">
    <property type="entry name" value="RNase_III_dom"/>
</dbReference>
<gene>
    <name evidence="2" type="ORF">J3R30DRAFT_3443466</name>
</gene>
<accession>A0A9W9AQI2</accession>
<dbReference type="Pfam" id="PF00636">
    <property type="entry name" value="Ribonuclease_3"/>
    <property type="match status" value="1"/>
</dbReference>
<dbReference type="Proteomes" id="UP001150266">
    <property type="component" value="Unassembled WGS sequence"/>
</dbReference>
<dbReference type="OrthoDB" id="416741at2759"/>
<dbReference type="GO" id="GO:0004525">
    <property type="term" value="F:ribonuclease III activity"/>
    <property type="evidence" value="ECO:0007669"/>
    <property type="project" value="InterPro"/>
</dbReference>
<proteinExistence type="predicted"/>
<dbReference type="CDD" id="cd00593">
    <property type="entry name" value="RIBOc"/>
    <property type="match status" value="1"/>
</dbReference>
<dbReference type="EMBL" id="JAOTPV010000003">
    <property type="protein sequence ID" value="KAJ4486040.1"/>
    <property type="molecule type" value="Genomic_DNA"/>
</dbReference>
<dbReference type="AlphaFoldDB" id="A0A9W9AQI2"/>
<dbReference type="SUPFAM" id="SSF69065">
    <property type="entry name" value="RNase III domain-like"/>
    <property type="match status" value="1"/>
</dbReference>
<dbReference type="PROSITE" id="PS50142">
    <property type="entry name" value="RNASE_3_2"/>
    <property type="match status" value="1"/>
</dbReference>
<reference evidence="2" key="1">
    <citation type="submission" date="2022-08" db="EMBL/GenBank/DDBJ databases">
        <title>A Global Phylogenomic Analysis of the Shiitake Genus Lentinula.</title>
        <authorList>
            <consortium name="DOE Joint Genome Institute"/>
            <person name="Sierra-Patev S."/>
            <person name="Min B."/>
            <person name="Naranjo-Ortiz M."/>
            <person name="Looney B."/>
            <person name="Konkel Z."/>
            <person name="Slot J.C."/>
            <person name="Sakamoto Y."/>
            <person name="Steenwyk J.L."/>
            <person name="Rokas A."/>
            <person name="Carro J."/>
            <person name="Camarero S."/>
            <person name="Ferreira P."/>
            <person name="Molpeceres G."/>
            <person name="Ruiz-Duenas F.J."/>
            <person name="Serrano A."/>
            <person name="Henrissat B."/>
            <person name="Drula E."/>
            <person name="Hughes K.W."/>
            <person name="Mata J.L."/>
            <person name="Ishikawa N.K."/>
            <person name="Vargas-Isla R."/>
            <person name="Ushijima S."/>
            <person name="Smith C.A."/>
            <person name="Ahrendt S."/>
            <person name="Andreopoulos W."/>
            <person name="He G."/>
            <person name="Labutti K."/>
            <person name="Lipzen A."/>
            <person name="Ng V."/>
            <person name="Riley R."/>
            <person name="Sandor L."/>
            <person name="Barry K."/>
            <person name="Martinez A.T."/>
            <person name="Xiao Y."/>
            <person name="Gibbons J.G."/>
            <person name="Terashima K."/>
            <person name="Grigoriev I.V."/>
            <person name="Hibbett D.S."/>
        </authorList>
    </citation>
    <scope>NUCLEOTIDE SEQUENCE</scope>
    <source>
        <strain evidence="2">JLM2183</strain>
    </source>
</reference>
<comment type="caution">
    <text evidence="2">The sequence shown here is derived from an EMBL/GenBank/DDBJ whole genome shotgun (WGS) entry which is preliminary data.</text>
</comment>